<dbReference type="AlphaFoldDB" id="A0A182I0Y9"/>
<name>A0A182I0Y9_ANOAR</name>
<proteinExistence type="predicted"/>
<organism evidence="2 3">
    <name type="scientific">Anopheles arabiensis</name>
    <name type="common">Mosquito</name>
    <dbReference type="NCBI Taxonomy" id="7173"/>
    <lineage>
        <taxon>Eukaryota</taxon>
        <taxon>Metazoa</taxon>
        <taxon>Ecdysozoa</taxon>
        <taxon>Arthropoda</taxon>
        <taxon>Hexapoda</taxon>
        <taxon>Insecta</taxon>
        <taxon>Pterygota</taxon>
        <taxon>Neoptera</taxon>
        <taxon>Endopterygota</taxon>
        <taxon>Diptera</taxon>
        <taxon>Nematocera</taxon>
        <taxon>Culicoidea</taxon>
        <taxon>Culicidae</taxon>
        <taxon>Anophelinae</taxon>
        <taxon>Anopheles</taxon>
    </lineage>
</organism>
<evidence type="ECO:0000259" key="1">
    <source>
        <dbReference type="Pfam" id="PF18701"/>
    </source>
</evidence>
<reference evidence="2" key="1">
    <citation type="submission" date="2022-08" db="UniProtKB">
        <authorList>
            <consortium name="EnsemblMetazoa"/>
        </authorList>
    </citation>
    <scope>IDENTIFICATION</scope>
    <source>
        <strain evidence="2">Dongola</strain>
    </source>
</reference>
<dbReference type="PANTHER" id="PTHR47331">
    <property type="entry name" value="PHD-TYPE DOMAIN-CONTAINING PROTEIN"/>
    <property type="match status" value="1"/>
</dbReference>
<dbReference type="EnsemblMetazoa" id="AARA007228-RA">
    <property type="protein sequence ID" value="AARA007228-PA"/>
    <property type="gene ID" value="AARA007228"/>
</dbReference>
<dbReference type="Pfam" id="PF18701">
    <property type="entry name" value="DUF5641"/>
    <property type="match status" value="1"/>
</dbReference>
<feature type="domain" description="DUF5641" evidence="1">
    <location>
        <begin position="193"/>
        <end position="244"/>
    </location>
</feature>
<evidence type="ECO:0000313" key="2">
    <source>
        <dbReference type="EnsemblMetazoa" id="AARA007228-PA"/>
    </source>
</evidence>
<dbReference type="VEuPathDB" id="VectorBase:AARA007228"/>
<dbReference type="VEuPathDB" id="VectorBase:AARA21_015374"/>
<keyword evidence="3" id="KW-1185">Reference proteome</keyword>
<protein>
    <recommendedName>
        <fullName evidence="1">DUF5641 domain-containing protein</fullName>
    </recommendedName>
</protein>
<dbReference type="InterPro" id="IPR040676">
    <property type="entry name" value="DUF5641"/>
</dbReference>
<evidence type="ECO:0000313" key="3">
    <source>
        <dbReference type="Proteomes" id="UP000075840"/>
    </source>
</evidence>
<dbReference type="VEuPathDB" id="VectorBase:AARA21_013988"/>
<dbReference type="EMBL" id="APCN01007652">
    <property type="status" value="NOT_ANNOTATED_CDS"/>
    <property type="molecule type" value="Genomic_DNA"/>
</dbReference>
<accession>A0A182I0Y9</accession>
<sequence>MDASQLAADFAHLRGLPLESYVDVAPRILIGVDNCILGQPLKSLKGRNDEPVASKTRLGWVLGGPCSVATATPKTSLPLFHICSCDDSDETLNAAVKEHFALESIGIDKTVDVRQSKDNERALLLLERETKFDGRPSTFTEIETIINSIPLTYVPLDNEMAGPITPNHLLLGSSNGSKPSNALHEGPAAVKSGWKAVQLNADIFWKKWVAEYLPTLTRRTKWCQPVRPIQEGDIVIVVDKTLPRNS</sequence>
<dbReference type="Proteomes" id="UP000075840">
    <property type="component" value="Unassembled WGS sequence"/>
</dbReference>